<evidence type="ECO:0000313" key="2">
    <source>
        <dbReference type="Proteomes" id="UP000887013"/>
    </source>
</evidence>
<name>A0A8X6QR52_NEPPI</name>
<protein>
    <submittedName>
        <fullName evidence="1">Uncharacterized protein</fullName>
    </submittedName>
</protein>
<keyword evidence="2" id="KW-1185">Reference proteome</keyword>
<dbReference type="AlphaFoldDB" id="A0A8X6QR52"/>
<evidence type="ECO:0000313" key="1">
    <source>
        <dbReference type="EMBL" id="GFU32310.1"/>
    </source>
</evidence>
<comment type="caution">
    <text evidence="1">The sequence shown here is derived from an EMBL/GenBank/DDBJ whole genome shotgun (WGS) entry which is preliminary data.</text>
</comment>
<sequence length="662" mass="75216">MSQETLQSSSFSNFGLLKNEDISFQMGHLSKSLNYSGFESNQNAFFNEEQSNMFPNHPESMSNETSTHFKQRECSVYNLGVISSEIYESNMEQSNSGIYYPKTFSNETILQYVQQSSLPLNCPESISNKPFNHFTQQQMYVHIPITTSGESFSYCREQSNSYLDYHGQMYNENNSNSMQQSISLLQDRVLKSSESIANEMQPTLNYVGSIPHESFTYFPQRKHLVYNPVDKIKSSIFHGEEKSNSYWNYPGSMSRENNSSPMQHSISSLPTPVSNSTECASYNIPVIPGQSCNLGAHTKKNISSDNKNSNSFFSNLEYNLTGCIMSPDMHDLSSNFSYHEAPLNDVIPFENHQTHSASVYPETASRVYKTNDMLNSHSSSSYPRTLTLKSSPFGNEQSNGSLFYPRFTSTDTASSNEQYSKPISNTSSLNSGEYISCNVRNTISVSENPRSMNLESISRNMENTTSSSCILGPHSNTEKSFNLEQSNSALYHLDSNLLEIDFRDMQTSSVPIYSRELHKNVNKFLETQNLRTSNLSIASTLNKSSTIDSSQISHTYNYDNIPINKVLDKSNENNTSFHDFNKNNDKIPETRLSERNKFELIQKENASRQSISSERNIYKSKNKENVFNQGEWSLEISVHNRLMAEIHFHRIIGVDFHASKDT</sequence>
<reference evidence="1" key="1">
    <citation type="submission" date="2020-08" db="EMBL/GenBank/DDBJ databases">
        <title>Multicomponent nature underlies the extraordinary mechanical properties of spider dragline silk.</title>
        <authorList>
            <person name="Kono N."/>
            <person name="Nakamura H."/>
            <person name="Mori M."/>
            <person name="Yoshida Y."/>
            <person name="Ohtoshi R."/>
            <person name="Malay A.D."/>
            <person name="Moran D.A.P."/>
            <person name="Tomita M."/>
            <person name="Numata K."/>
            <person name="Arakawa K."/>
        </authorList>
    </citation>
    <scope>NUCLEOTIDE SEQUENCE</scope>
</reference>
<dbReference type="Proteomes" id="UP000887013">
    <property type="component" value="Unassembled WGS sequence"/>
</dbReference>
<gene>
    <name evidence="1" type="ORF">NPIL_447131</name>
</gene>
<dbReference type="EMBL" id="BMAW01083133">
    <property type="protein sequence ID" value="GFU32310.1"/>
    <property type="molecule type" value="Genomic_DNA"/>
</dbReference>
<accession>A0A8X6QR52</accession>
<proteinExistence type="predicted"/>
<organism evidence="1 2">
    <name type="scientific">Nephila pilipes</name>
    <name type="common">Giant wood spider</name>
    <name type="synonym">Nephila maculata</name>
    <dbReference type="NCBI Taxonomy" id="299642"/>
    <lineage>
        <taxon>Eukaryota</taxon>
        <taxon>Metazoa</taxon>
        <taxon>Ecdysozoa</taxon>
        <taxon>Arthropoda</taxon>
        <taxon>Chelicerata</taxon>
        <taxon>Arachnida</taxon>
        <taxon>Araneae</taxon>
        <taxon>Araneomorphae</taxon>
        <taxon>Entelegynae</taxon>
        <taxon>Araneoidea</taxon>
        <taxon>Nephilidae</taxon>
        <taxon>Nephila</taxon>
    </lineage>
</organism>